<sequence length="385" mass="42814">MQRAGQGHRQRISALAMLRTVESRFYPELEGLRGIASLSVLIGHCYLHAFPTANYLGPDLAWLHTLIGGVFNPQPAVLLFFVLSGFVLGCQLERTPVRGPQDYAGYLLRRLFRLLPATWVSLVIALAFAYGIGYGDFRQFLKAAVLWDFTLNIVIWTMYIEVTGSILMPFMAQAASRGGALLSAVVFGLLLLACILLQQPLALPFMVFFYAGLMVSYVPRSFIALMQGPAGLAAGAVAVVLYVWSPEIAAGEARDWLYWRWNNWMWLEIPACFLLVYLVAQRRFAGVSKLLDTNVVRFLGRISFSLYLLHYPLLQFLTIKLAQWGYSPETVTSLGGRTLMFGFKAGIVLALSVPLAWLSYTFVERPGIEMGRRLAGALAARPRAA</sequence>
<dbReference type="PANTHER" id="PTHR23028">
    <property type="entry name" value="ACETYLTRANSFERASE"/>
    <property type="match status" value="1"/>
</dbReference>
<dbReference type="EMBL" id="QKVK01000001">
    <property type="protein sequence ID" value="PZF78619.1"/>
    <property type="molecule type" value="Genomic_DNA"/>
</dbReference>
<dbReference type="GO" id="GO:0000271">
    <property type="term" value="P:polysaccharide biosynthetic process"/>
    <property type="evidence" value="ECO:0007669"/>
    <property type="project" value="TreeGrafter"/>
</dbReference>
<feature type="transmembrane region" description="Helical" evidence="1">
    <location>
        <begin position="339"/>
        <end position="363"/>
    </location>
</feature>
<feature type="domain" description="Acyltransferase 3" evidence="2">
    <location>
        <begin position="27"/>
        <end position="356"/>
    </location>
</feature>
<evidence type="ECO:0000256" key="1">
    <source>
        <dbReference type="SAM" id="Phobius"/>
    </source>
</evidence>
<dbReference type="InterPro" id="IPR002656">
    <property type="entry name" value="Acyl_transf_3_dom"/>
</dbReference>
<reference evidence="4" key="1">
    <citation type="submission" date="2018-06" db="EMBL/GenBank/DDBJ databases">
        <title>Aestuariibacter litoralis strain KCTC 52945T.</title>
        <authorList>
            <person name="Li X."/>
            <person name="Salam N."/>
            <person name="Li J.-L."/>
            <person name="Chen Y.-M."/>
            <person name="Yang Z.-W."/>
            <person name="Zhang L.-Y."/>
            <person name="Han M.-X."/>
            <person name="Xiao M."/>
            <person name="Li W.-J."/>
        </authorList>
    </citation>
    <scope>NUCLEOTIDE SEQUENCE [LARGE SCALE GENOMIC DNA]</scope>
    <source>
        <strain evidence="4">KCTC 52945</strain>
    </source>
</reference>
<feature type="transmembrane region" description="Helical" evidence="1">
    <location>
        <begin position="301"/>
        <end position="319"/>
    </location>
</feature>
<dbReference type="GO" id="GO:0016020">
    <property type="term" value="C:membrane"/>
    <property type="evidence" value="ECO:0007669"/>
    <property type="project" value="TreeGrafter"/>
</dbReference>
<feature type="transmembrane region" description="Helical" evidence="1">
    <location>
        <begin position="225"/>
        <end position="244"/>
    </location>
</feature>
<dbReference type="Pfam" id="PF01757">
    <property type="entry name" value="Acyl_transf_3"/>
    <property type="match status" value="1"/>
</dbReference>
<feature type="transmembrane region" description="Helical" evidence="1">
    <location>
        <begin position="32"/>
        <end position="50"/>
    </location>
</feature>
<keyword evidence="1" id="KW-1133">Transmembrane helix</keyword>
<keyword evidence="4" id="KW-1185">Reference proteome</keyword>
<protein>
    <recommendedName>
        <fullName evidence="2">Acyltransferase 3 domain-containing protein</fullName>
    </recommendedName>
</protein>
<feature type="transmembrane region" description="Helical" evidence="1">
    <location>
        <begin position="111"/>
        <end position="133"/>
    </location>
</feature>
<accession>A0A2W2BQX5</accession>
<evidence type="ECO:0000259" key="2">
    <source>
        <dbReference type="Pfam" id="PF01757"/>
    </source>
</evidence>
<feature type="transmembrane region" description="Helical" evidence="1">
    <location>
        <begin position="70"/>
        <end position="90"/>
    </location>
</feature>
<evidence type="ECO:0000313" key="3">
    <source>
        <dbReference type="EMBL" id="PZF78619.1"/>
    </source>
</evidence>
<dbReference type="PANTHER" id="PTHR23028:SF53">
    <property type="entry name" value="ACYL_TRANSF_3 DOMAIN-CONTAINING PROTEIN"/>
    <property type="match status" value="1"/>
</dbReference>
<name>A0A2W2BQX5_9HYPH</name>
<keyword evidence="1" id="KW-0472">Membrane</keyword>
<keyword evidence="1" id="KW-0812">Transmembrane</keyword>
<dbReference type="InterPro" id="IPR050879">
    <property type="entry name" value="Acyltransferase_3"/>
</dbReference>
<dbReference type="Proteomes" id="UP000248795">
    <property type="component" value="Unassembled WGS sequence"/>
</dbReference>
<dbReference type="GO" id="GO:0016747">
    <property type="term" value="F:acyltransferase activity, transferring groups other than amino-acyl groups"/>
    <property type="evidence" value="ECO:0007669"/>
    <property type="project" value="InterPro"/>
</dbReference>
<feature type="transmembrane region" description="Helical" evidence="1">
    <location>
        <begin position="179"/>
        <end position="196"/>
    </location>
</feature>
<gene>
    <name evidence="3" type="ORF">DK847_02090</name>
</gene>
<dbReference type="AlphaFoldDB" id="A0A2W2BQX5"/>
<proteinExistence type="predicted"/>
<evidence type="ECO:0000313" key="4">
    <source>
        <dbReference type="Proteomes" id="UP000248795"/>
    </source>
</evidence>
<feature type="transmembrane region" description="Helical" evidence="1">
    <location>
        <begin position="153"/>
        <end position="172"/>
    </location>
</feature>
<comment type="caution">
    <text evidence="3">The sequence shown here is derived from an EMBL/GenBank/DDBJ whole genome shotgun (WGS) entry which is preliminary data.</text>
</comment>
<organism evidence="3 4">
    <name type="scientific">Aestuariivirga litoralis</name>
    <dbReference type="NCBI Taxonomy" id="2650924"/>
    <lineage>
        <taxon>Bacteria</taxon>
        <taxon>Pseudomonadati</taxon>
        <taxon>Pseudomonadota</taxon>
        <taxon>Alphaproteobacteria</taxon>
        <taxon>Hyphomicrobiales</taxon>
        <taxon>Aestuariivirgaceae</taxon>
        <taxon>Aestuariivirga</taxon>
    </lineage>
</organism>